<evidence type="ECO:0000313" key="4">
    <source>
        <dbReference type="Proteomes" id="UP000628710"/>
    </source>
</evidence>
<keyword evidence="1" id="KW-0472">Membrane</keyword>
<feature type="transmembrane region" description="Helical" evidence="1">
    <location>
        <begin position="246"/>
        <end position="266"/>
    </location>
</feature>
<evidence type="ECO:0000259" key="2">
    <source>
        <dbReference type="Pfam" id="PF00892"/>
    </source>
</evidence>
<dbReference type="Pfam" id="PF00892">
    <property type="entry name" value="EamA"/>
    <property type="match status" value="1"/>
</dbReference>
<sequence length="300" mass="32987">MFKPDNQNFALIAVALSGLIWGILWIPLRALHDAGIDGLWSVVIFYAFPMLILTPLYFLRLPNLIKGGIALHVPILLAALGLTLYAAALLYTQVINAMLLYYLTPLWSTLLARYLLGDKIFLDRWISMILAFAGVLIIFKIDSGLPLPDNIGDWMGLASGIVWALAAVYMKKGGKQNTIDATLCYFLWGSVFAFLLTQLPIGEGQILPSLATLYDVLPWLVPVVILLIIPPAMGILWGATILSPGILAIVFMTEISTGAISAAIWADEPFGLHEILGIILISLAGLWEPLRHWKRQNKAI</sequence>
<feature type="transmembrane region" description="Helical" evidence="1">
    <location>
        <begin position="182"/>
        <end position="199"/>
    </location>
</feature>
<dbReference type="RefSeq" id="WP_199467483.1">
    <property type="nucleotide sequence ID" value="NZ_JAEMNX010000005.1"/>
</dbReference>
<dbReference type="Proteomes" id="UP000628710">
    <property type="component" value="Unassembled WGS sequence"/>
</dbReference>
<feature type="transmembrane region" description="Helical" evidence="1">
    <location>
        <begin position="38"/>
        <end position="59"/>
    </location>
</feature>
<feature type="transmembrane region" description="Helical" evidence="1">
    <location>
        <begin position="272"/>
        <end position="290"/>
    </location>
</feature>
<keyword evidence="1" id="KW-1133">Transmembrane helix</keyword>
<protein>
    <submittedName>
        <fullName evidence="3">DMT family transporter</fullName>
    </submittedName>
</protein>
<feature type="transmembrane region" description="Helical" evidence="1">
    <location>
        <begin position="219"/>
        <end position="239"/>
    </location>
</feature>
<proteinExistence type="predicted"/>
<dbReference type="GO" id="GO:0016020">
    <property type="term" value="C:membrane"/>
    <property type="evidence" value="ECO:0007669"/>
    <property type="project" value="InterPro"/>
</dbReference>
<feature type="transmembrane region" description="Helical" evidence="1">
    <location>
        <begin position="121"/>
        <end position="139"/>
    </location>
</feature>
<dbReference type="InterPro" id="IPR000620">
    <property type="entry name" value="EamA_dom"/>
</dbReference>
<organism evidence="3 4">
    <name type="scientific">Marinomonas transparens</name>
    <dbReference type="NCBI Taxonomy" id="2795388"/>
    <lineage>
        <taxon>Bacteria</taxon>
        <taxon>Pseudomonadati</taxon>
        <taxon>Pseudomonadota</taxon>
        <taxon>Gammaproteobacteria</taxon>
        <taxon>Oceanospirillales</taxon>
        <taxon>Oceanospirillaceae</taxon>
        <taxon>Marinomonas</taxon>
    </lineage>
</organism>
<dbReference type="PANTHER" id="PTHR22911">
    <property type="entry name" value="ACYL-MALONYL CONDENSING ENZYME-RELATED"/>
    <property type="match status" value="1"/>
</dbReference>
<dbReference type="InterPro" id="IPR037185">
    <property type="entry name" value="EmrE-like"/>
</dbReference>
<accession>A0A934N223</accession>
<feature type="transmembrane region" description="Helical" evidence="1">
    <location>
        <begin position="9"/>
        <end position="26"/>
    </location>
</feature>
<keyword evidence="4" id="KW-1185">Reference proteome</keyword>
<evidence type="ECO:0000256" key="1">
    <source>
        <dbReference type="SAM" id="Phobius"/>
    </source>
</evidence>
<name>A0A934N223_9GAMM</name>
<comment type="caution">
    <text evidence="3">The sequence shown here is derived from an EMBL/GenBank/DDBJ whole genome shotgun (WGS) entry which is preliminary data.</text>
</comment>
<reference evidence="3" key="1">
    <citation type="submission" date="2020-12" db="EMBL/GenBank/DDBJ databases">
        <title>Marinomonas arctica sp. nov., a psychrotolerant bacterium isolated from the Arctic.</title>
        <authorList>
            <person name="Zhang Y."/>
        </authorList>
    </citation>
    <scope>NUCLEOTIDE SEQUENCE</scope>
    <source>
        <strain evidence="3">C1424</strain>
    </source>
</reference>
<feature type="domain" description="EamA" evidence="2">
    <location>
        <begin position="9"/>
        <end position="139"/>
    </location>
</feature>
<dbReference type="SUPFAM" id="SSF103481">
    <property type="entry name" value="Multidrug resistance efflux transporter EmrE"/>
    <property type="match status" value="1"/>
</dbReference>
<gene>
    <name evidence="3" type="ORF">I8J31_06545</name>
</gene>
<evidence type="ECO:0000313" key="3">
    <source>
        <dbReference type="EMBL" id="MBJ7537338.1"/>
    </source>
</evidence>
<feature type="transmembrane region" description="Helical" evidence="1">
    <location>
        <begin position="71"/>
        <end position="92"/>
    </location>
</feature>
<dbReference type="EMBL" id="JAEMNX010000005">
    <property type="protein sequence ID" value="MBJ7537338.1"/>
    <property type="molecule type" value="Genomic_DNA"/>
</dbReference>
<dbReference type="AlphaFoldDB" id="A0A934N223"/>
<keyword evidence="1" id="KW-0812">Transmembrane</keyword>
<feature type="transmembrane region" description="Helical" evidence="1">
    <location>
        <begin position="98"/>
        <end position="116"/>
    </location>
</feature>
<feature type="transmembrane region" description="Helical" evidence="1">
    <location>
        <begin position="151"/>
        <end position="170"/>
    </location>
</feature>